<evidence type="ECO:0000256" key="7">
    <source>
        <dbReference type="HAMAP-Rule" id="MF_00017"/>
    </source>
</evidence>
<dbReference type="InterPro" id="IPR000093">
    <property type="entry name" value="DNA_Rcmb_RecR"/>
</dbReference>
<keyword evidence="3 7" id="KW-0863">Zinc-finger</keyword>
<dbReference type="SUPFAM" id="SSF111304">
    <property type="entry name" value="Recombination protein RecR"/>
    <property type="match status" value="1"/>
</dbReference>
<dbReference type="InterPro" id="IPR023627">
    <property type="entry name" value="Rcmb_RecR"/>
</dbReference>
<dbReference type="InterPro" id="IPR034137">
    <property type="entry name" value="TOPRIM_RecR"/>
</dbReference>
<keyword evidence="5 7" id="KW-0233">DNA recombination</keyword>
<dbReference type="Gene3D" id="3.40.1360.10">
    <property type="match status" value="1"/>
</dbReference>
<evidence type="ECO:0000256" key="4">
    <source>
        <dbReference type="ARBA" id="ARBA00022833"/>
    </source>
</evidence>
<comment type="function">
    <text evidence="7">May play a role in DNA repair. It seems to be involved in an RecBC-independent recombinational process of DNA repair. It may act with RecF and RecO.</text>
</comment>
<keyword evidence="4 7" id="KW-0862">Zinc</keyword>
<accession>A0A4Z0WK23</accession>
<evidence type="ECO:0000256" key="5">
    <source>
        <dbReference type="ARBA" id="ARBA00023172"/>
    </source>
</evidence>
<feature type="domain" description="Toprim" evidence="8">
    <location>
        <begin position="77"/>
        <end position="171"/>
    </location>
</feature>
<evidence type="ECO:0000256" key="2">
    <source>
        <dbReference type="ARBA" id="ARBA00022763"/>
    </source>
</evidence>
<evidence type="ECO:0000256" key="1">
    <source>
        <dbReference type="ARBA" id="ARBA00022723"/>
    </source>
</evidence>
<name>A0A4Z0WK23_9GAMM</name>
<dbReference type="GO" id="GO:0006310">
    <property type="term" value="P:DNA recombination"/>
    <property type="evidence" value="ECO:0007669"/>
    <property type="project" value="UniProtKB-UniRule"/>
</dbReference>
<reference evidence="9 10" key="1">
    <citation type="submission" date="2019-04" db="EMBL/GenBank/DDBJ databases">
        <title>Natronospirillum operosus gen. nov., sp. nov., a haloalkaliphilic satellite isolated from decaying biomass of laboratory culture of cyanobacterium Geitlerinema sp. and proposal of Natronospirillaceae fam. nov. and Saccharospirillaceae fam. nov.</title>
        <authorList>
            <person name="Kevbrin V."/>
            <person name="Boltyanskaya Y."/>
            <person name="Koziaeva V."/>
            <person name="Grouzdev D.S."/>
            <person name="Park M."/>
            <person name="Cho J."/>
        </authorList>
    </citation>
    <scope>NUCLEOTIDE SEQUENCE [LARGE SCALE GENOMIC DNA]</scope>
    <source>
        <strain evidence="9 10">G-116</strain>
    </source>
</reference>
<keyword evidence="10" id="KW-1185">Reference proteome</keyword>
<dbReference type="OrthoDB" id="9802672at2"/>
<dbReference type="RefSeq" id="WP_135481298.1">
    <property type="nucleotide sequence ID" value="NZ_SRMF01000001.1"/>
</dbReference>
<sequence length="199" mass="21554">MEALEQLIVALRRLPTIGPKTARRLALHLLQRDRAAGAELARSLSTALDTLQPCRQCRQLSATELCGICADDERDQQIVCVVESLDELYQIEQTGVFNGRYFVLNGHLSPLDGIGPEELGIPQLLEQVRGGGIRELIMALSTQVEGEATAQYIADQIGPEVSLSTLAQGVPMGRSLNHLDPATLSVALSSRVARQTDAE</sequence>
<dbReference type="GO" id="GO:0006281">
    <property type="term" value="P:DNA repair"/>
    <property type="evidence" value="ECO:0007669"/>
    <property type="project" value="UniProtKB-UniRule"/>
</dbReference>
<feature type="zinc finger region" description="C4-type" evidence="7">
    <location>
        <begin position="54"/>
        <end position="69"/>
    </location>
</feature>
<proteinExistence type="inferred from homology"/>
<dbReference type="Pfam" id="PF13662">
    <property type="entry name" value="Toprim_4"/>
    <property type="match status" value="1"/>
</dbReference>
<dbReference type="InterPro" id="IPR015967">
    <property type="entry name" value="Rcmb_RecR_Znf"/>
</dbReference>
<dbReference type="GO" id="GO:0003677">
    <property type="term" value="F:DNA binding"/>
    <property type="evidence" value="ECO:0007669"/>
    <property type="project" value="UniProtKB-UniRule"/>
</dbReference>
<evidence type="ECO:0000256" key="6">
    <source>
        <dbReference type="ARBA" id="ARBA00023204"/>
    </source>
</evidence>
<dbReference type="GO" id="GO:0008270">
    <property type="term" value="F:zinc ion binding"/>
    <property type="evidence" value="ECO:0007669"/>
    <property type="project" value="UniProtKB-KW"/>
</dbReference>
<dbReference type="PANTHER" id="PTHR30446">
    <property type="entry name" value="RECOMBINATION PROTEIN RECR"/>
    <property type="match status" value="1"/>
</dbReference>
<dbReference type="PROSITE" id="PS50880">
    <property type="entry name" value="TOPRIM"/>
    <property type="match status" value="1"/>
</dbReference>
<keyword evidence="6 7" id="KW-0234">DNA repair</keyword>
<dbReference type="SMART" id="SM00493">
    <property type="entry name" value="TOPRIM"/>
    <property type="match status" value="1"/>
</dbReference>
<dbReference type="CDD" id="cd01025">
    <property type="entry name" value="TOPRIM_recR"/>
    <property type="match status" value="1"/>
</dbReference>
<gene>
    <name evidence="7 9" type="primary">recR</name>
    <name evidence="9" type="ORF">E4656_03770</name>
</gene>
<dbReference type="Pfam" id="PF21176">
    <property type="entry name" value="RecR_HhH"/>
    <property type="match status" value="1"/>
</dbReference>
<protein>
    <recommendedName>
        <fullName evidence="7">Recombination protein RecR</fullName>
    </recommendedName>
</protein>
<dbReference type="PANTHER" id="PTHR30446:SF0">
    <property type="entry name" value="RECOMBINATION PROTEIN RECR"/>
    <property type="match status" value="1"/>
</dbReference>
<dbReference type="Proteomes" id="UP000297475">
    <property type="component" value="Unassembled WGS sequence"/>
</dbReference>
<evidence type="ECO:0000256" key="3">
    <source>
        <dbReference type="ARBA" id="ARBA00022771"/>
    </source>
</evidence>
<dbReference type="Gene3D" id="1.10.8.420">
    <property type="entry name" value="RecR Domain 1"/>
    <property type="match status" value="1"/>
</dbReference>
<evidence type="ECO:0000313" key="10">
    <source>
        <dbReference type="Proteomes" id="UP000297475"/>
    </source>
</evidence>
<keyword evidence="1 7" id="KW-0479">Metal-binding</keyword>
<dbReference type="HAMAP" id="MF_00017">
    <property type="entry name" value="RecR"/>
    <property type="match status" value="1"/>
</dbReference>
<comment type="caution">
    <text evidence="9">The sequence shown here is derived from an EMBL/GenBank/DDBJ whole genome shotgun (WGS) entry which is preliminary data.</text>
</comment>
<dbReference type="InterPro" id="IPR006171">
    <property type="entry name" value="TOPRIM_dom"/>
</dbReference>
<organism evidence="9 10">
    <name type="scientific">Natronospirillum operosum</name>
    <dbReference type="NCBI Taxonomy" id="2759953"/>
    <lineage>
        <taxon>Bacteria</taxon>
        <taxon>Pseudomonadati</taxon>
        <taxon>Pseudomonadota</taxon>
        <taxon>Gammaproteobacteria</taxon>
        <taxon>Oceanospirillales</taxon>
        <taxon>Natronospirillaceae</taxon>
        <taxon>Natronospirillum</taxon>
    </lineage>
</organism>
<dbReference type="Pfam" id="PF21175">
    <property type="entry name" value="RecR_C"/>
    <property type="match status" value="1"/>
</dbReference>
<keyword evidence="2 7" id="KW-0227">DNA damage</keyword>
<comment type="similarity">
    <text evidence="7">Belongs to the RecR family.</text>
</comment>
<evidence type="ECO:0000259" key="8">
    <source>
        <dbReference type="PROSITE" id="PS50880"/>
    </source>
</evidence>
<evidence type="ECO:0000313" key="9">
    <source>
        <dbReference type="EMBL" id="TGG95545.1"/>
    </source>
</evidence>
<dbReference type="PROSITE" id="PS01300">
    <property type="entry name" value="RECR"/>
    <property type="match status" value="1"/>
</dbReference>
<dbReference type="AlphaFoldDB" id="A0A4Z0WK23"/>
<dbReference type="EMBL" id="SRMF01000001">
    <property type="protein sequence ID" value="TGG95545.1"/>
    <property type="molecule type" value="Genomic_DNA"/>
</dbReference>